<gene>
    <name evidence="3" type="ORF">Snoj_57130</name>
</gene>
<evidence type="ECO:0000256" key="1">
    <source>
        <dbReference type="SAM" id="MobiDB-lite"/>
    </source>
</evidence>
<evidence type="ECO:0000313" key="4">
    <source>
        <dbReference type="Proteomes" id="UP000613974"/>
    </source>
</evidence>
<reference evidence="4" key="1">
    <citation type="submission" date="2023-07" db="EMBL/GenBank/DDBJ databases">
        <title>Whole genome shotgun sequence of Streptomyces nojiriensis NBRC 13794.</title>
        <authorList>
            <person name="Komaki H."/>
            <person name="Tamura T."/>
        </authorList>
    </citation>
    <scope>NUCLEOTIDE SEQUENCE [LARGE SCALE GENOMIC DNA]</scope>
    <source>
        <strain evidence="4">NBRC 13794</strain>
    </source>
</reference>
<dbReference type="InterPro" id="IPR027372">
    <property type="entry name" value="Phytase-like_dom"/>
</dbReference>
<dbReference type="SUPFAM" id="SSF63829">
    <property type="entry name" value="Calcium-dependent phosphotriesterase"/>
    <property type="match status" value="1"/>
</dbReference>
<proteinExistence type="predicted"/>
<feature type="region of interest" description="Disordered" evidence="1">
    <location>
        <begin position="174"/>
        <end position="223"/>
    </location>
</feature>
<organism evidence="3 4">
    <name type="scientific">Streptomyces nojiriensis</name>
    <dbReference type="NCBI Taxonomy" id="66374"/>
    <lineage>
        <taxon>Bacteria</taxon>
        <taxon>Bacillati</taxon>
        <taxon>Actinomycetota</taxon>
        <taxon>Actinomycetes</taxon>
        <taxon>Kitasatosporales</taxon>
        <taxon>Streptomycetaceae</taxon>
        <taxon>Streptomyces</taxon>
    </lineage>
</organism>
<accession>A0ABQ3SUH4</accession>
<feature type="domain" description="Phytase-like" evidence="2">
    <location>
        <begin position="43"/>
        <end position="171"/>
    </location>
</feature>
<keyword evidence="4" id="KW-1185">Reference proteome</keyword>
<dbReference type="Proteomes" id="UP000613974">
    <property type="component" value="Unassembled WGS sequence"/>
</dbReference>
<feature type="compositionally biased region" description="Low complexity" evidence="1">
    <location>
        <begin position="180"/>
        <end position="206"/>
    </location>
</feature>
<dbReference type="EMBL" id="BNEC01000005">
    <property type="protein sequence ID" value="GHI71795.1"/>
    <property type="molecule type" value="Genomic_DNA"/>
</dbReference>
<evidence type="ECO:0000313" key="3">
    <source>
        <dbReference type="EMBL" id="GHI71795.1"/>
    </source>
</evidence>
<dbReference type="Pfam" id="PF13449">
    <property type="entry name" value="Phytase-like"/>
    <property type="match status" value="1"/>
</dbReference>
<sequence length="223" mass="22958">MKGLAPPAVAAEAPERNRSCSPYLSVAGHSDALDKTTIDGRLVGGISGLAVDRDGTIAALSDKSALYSLKVGRGDIPKATATKRLSLTDGAGQPLDSEGIVVDRDGSYLVTDEFAPAIRRCGRTGGVLGTLPVPDAFRLAPQGRATANQTFESLTLLPGGRTLVAGVEGRWPVTARTRRAGPCSGSRPGSGTGTESSSSAGSTPTRWIPGTGWWSSRRRATVG</sequence>
<evidence type="ECO:0000259" key="2">
    <source>
        <dbReference type="Pfam" id="PF13449"/>
    </source>
</evidence>
<comment type="caution">
    <text evidence="3">The sequence shown here is derived from an EMBL/GenBank/DDBJ whole genome shotgun (WGS) entry which is preliminary data.</text>
</comment>
<protein>
    <recommendedName>
        <fullName evidence="2">Phytase-like domain-containing protein</fullName>
    </recommendedName>
</protein>
<name>A0ABQ3SUH4_9ACTN</name>